<evidence type="ECO:0000313" key="6">
    <source>
        <dbReference type="Proteomes" id="UP000286063"/>
    </source>
</evidence>
<dbReference type="GO" id="GO:0051082">
    <property type="term" value="F:unfolded protein binding"/>
    <property type="evidence" value="ECO:0007669"/>
    <property type="project" value="InterPro"/>
</dbReference>
<dbReference type="Gene3D" id="3.10.420.10">
    <property type="entry name" value="SecB-like"/>
    <property type="match status" value="1"/>
</dbReference>
<evidence type="ECO:0000256" key="3">
    <source>
        <dbReference type="ARBA" id="ARBA00022927"/>
    </source>
</evidence>
<dbReference type="SUPFAM" id="SSF54611">
    <property type="entry name" value="SecB-like"/>
    <property type="match status" value="1"/>
</dbReference>
<keyword evidence="4" id="KW-0811">Translocation</keyword>
<reference evidence="5 6" key="1">
    <citation type="submission" date="2018-08" db="EMBL/GenBank/DDBJ databases">
        <title>A genome reference for cultivated species of the human gut microbiota.</title>
        <authorList>
            <person name="Zou Y."/>
            <person name="Xue W."/>
            <person name="Luo G."/>
        </authorList>
    </citation>
    <scope>NUCLEOTIDE SEQUENCE [LARGE SCALE GENOMIC DNA]</scope>
    <source>
        <strain evidence="5 6">OF02-7</strain>
    </source>
</reference>
<organism evidence="5 6">
    <name type="scientific">Butyricimonas virosa</name>
    <dbReference type="NCBI Taxonomy" id="544645"/>
    <lineage>
        <taxon>Bacteria</taxon>
        <taxon>Pseudomonadati</taxon>
        <taxon>Bacteroidota</taxon>
        <taxon>Bacteroidia</taxon>
        <taxon>Bacteroidales</taxon>
        <taxon>Odoribacteraceae</taxon>
        <taxon>Butyricimonas</taxon>
    </lineage>
</organism>
<evidence type="ECO:0000256" key="1">
    <source>
        <dbReference type="ARBA" id="ARBA00009990"/>
    </source>
</evidence>
<dbReference type="AlphaFoldDB" id="A0A413ITY9"/>
<keyword evidence="3" id="KW-0653">Protein transport</keyword>
<gene>
    <name evidence="5" type="ORF">DXA50_00355</name>
</gene>
<keyword evidence="2" id="KW-0813">Transport</keyword>
<protein>
    <recommendedName>
        <fullName evidence="7">Preprotein translocase subunit SecB</fullName>
    </recommendedName>
</protein>
<dbReference type="Proteomes" id="UP000286063">
    <property type="component" value="Unassembled WGS sequence"/>
</dbReference>
<evidence type="ECO:0008006" key="7">
    <source>
        <dbReference type="Google" id="ProtNLM"/>
    </source>
</evidence>
<dbReference type="EMBL" id="QSCR01000001">
    <property type="protein sequence ID" value="RGY21340.1"/>
    <property type="molecule type" value="Genomic_DNA"/>
</dbReference>
<comment type="caution">
    <text evidence="5">The sequence shown here is derived from an EMBL/GenBank/DDBJ whole genome shotgun (WGS) entry which is preliminary data.</text>
</comment>
<dbReference type="GO" id="GO:0051262">
    <property type="term" value="P:protein tetramerization"/>
    <property type="evidence" value="ECO:0007669"/>
    <property type="project" value="InterPro"/>
</dbReference>
<dbReference type="RefSeq" id="WP_117774483.1">
    <property type="nucleotide sequence ID" value="NZ_QSCR01000001.1"/>
</dbReference>
<dbReference type="InterPro" id="IPR035958">
    <property type="entry name" value="SecB-like_sf"/>
</dbReference>
<evidence type="ECO:0000256" key="4">
    <source>
        <dbReference type="ARBA" id="ARBA00023010"/>
    </source>
</evidence>
<evidence type="ECO:0000256" key="2">
    <source>
        <dbReference type="ARBA" id="ARBA00022448"/>
    </source>
</evidence>
<sequence>MGNNKLESGFKITNLLLVESHFSRINNVQFGEDAKNDVEINTEVSVNGSSIIVAEEVILVQKYHEVEQVNIKVKMIGIFESIGESIIRDFNEFGKVNGAAIIFPFIREHITNITLKSGIGAIILPPVNFTNASK</sequence>
<comment type="similarity">
    <text evidence="1">Belongs to the SecB family.</text>
</comment>
<name>A0A413ITY9_9BACT</name>
<evidence type="ECO:0000313" key="5">
    <source>
        <dbReference type="EMBL" id="RGY21340.1"/>
    </source>
</evidence>
<dbReference type="OrthoDB" id="983047at2"/>
<dbReference type="Pfam" id="PF02556">
    <property type="entry name" value="SecB"/>
    <property type="match status" value="1"/>
</dbReference>
<dbReference type="InterPro" id="IPR003708">
    <property type="entry name" value="SecB"/>
</dbReference>
<accession>A0A413ITY9</accession>
<dbReference type="GO" id="GO:0015031">
    <property type="term" value="P:protein transport"/>
    <property type="evidence" value="ECO:0007669"/>
    <property type="project" value="UniProtKB-KW"/>
</dbReference>
<proteinExistence type="inferred from homology"/>